<accession>A0AAV7RNS6</accession>
<dbReference type="Proteomes" id="UP001066276">
    <property type="component" value="Chromosome 5"/>
</dbReference>
<proteinExistence type="predicted"/>
<evidence type="ECO:0000256" key="1">
    <source>
        <dbReference type="SAM" id="MobiDB-lite"/>
    </source>
</evidence>
<dbReference type="AlphaFoldDB" id="A0AAV7RNS6"/>
<feature type="compositionally biased region" description="Low complexity" evidence="1">
    <location>
        <begin position="27"/>
        <end position="53"/>
    </location>
</feature>
<evidence type="ECO:0000313" key="3">
    <source>
        <dbReference type="Proteomes" id="UP001066276"/>
    </source>
</evidence>
<keyword evidence="3" id="KW-1185">Reference proteome</keyword>
<dbReference type="EMBL" id="JANPWB010000009">
    <property type="protein sequence ID" value="KAJ1154461.1"/>
    <property type="molecule type" value="Genomic_DNA"/>
</dbReference>
<evidence type="ECO:0000313" key="2">
    <source>
        <dbReference type="EMBL" id="KAJ1154461.1"/>
    </source>
</evidence>
<comment type="caution">
    <text evidence="2">The sequence shown here is derived from an EMBL/GenBank/DDBJ whole genome shotgun (WGS) entry which is preliminary data.</text>
</comment>
<organism evidence="2 3">
    <name type="scientific">Pleurodeles waltl</name>
    <name type="common">Iberian ribbed newt</name>
    <dbReference type="NCBI Taxonomy" id="8319"/>
    <lineage>
        <taxon>Eukaryota</taxon>
        <taxon>Metazoa</taxon>
        <taxon>Chordata</taxon>
        <taxon>Craniata</taxon>
        <taxon>Vertebrata</taxon>
        <taxon>Euteleostomi</taxon>
        <taxon>Amphibia</taxon>
        <taxon>Batrachia</taxon>
        <taxon>Caudata</taxon>
        <taxon>Salamandroidea</taxon>
        <taxon>Salamandridae</taxon>
        <taxon>Pleurodelinae</taxon>
        <taxon>Pleurodeles</taxon>
    </lineage>
</organism>
<feature type="region of interest" description="Disordered" evidence="1">
    <location>
        <begin position="22"/>
        <end position="133"/>
    </location>
</feature>
<name>A0AAV7RNS6_PLEWA</name>
<gene>
    <name evidence="2" type="ORF">NDU88_007213</name>
</gene>
<feature type="compositionally biased region" description="Pro residues" evidence="1">
    <location>
        <begin position="78"/>
        <end position="88"/>
    </location>
</feature>
<sequence length="133" mass="13430">MWQPAPAQLWGRAASPMPPCPARARCRVCGPAPAHTGAAPAFSSSAALPLHGAGPSGPPGPCRPPQHLRSSGETRPGSQPPPARPPLPRGRVRPATLSGAATGGPAAPRASPQFSAPARAQIGPEMARFSSTF</sequence>
<feature type="compositionally biased region" description="Low complexity" evidence="1">
    <location>
        <begin position="93"/>
        <end position="112"/>
    </location>
</feature>
<protein>
    <submittedName>
        <fullName evidence="2">Uncharacterized protein</fullName>
    </submittedName>
</protein>
<reference evidence="2" key="1">
    <citation type="journal article" date="2022" name="bioRxiv">
        <title>Sequencing and chromosome-scale assembly of the giantPleurodeles waltlgenome.</title>
        <authorList>
            <person name="Brown T."/>
            <person name="Elewa A."/>
            <person name="Iarovenko S."/>
            <person name="Subramanian E."/>
            <person name="Araus A.J."/>
            <person name="Petzold A."/>
            <person name="Susuki M."/>
            <person name="Suzuki K.-i.T."/>
            <person name="Hayashi T."/>
            <person name="Toyoda A."/>
            <person name="Oliveira C."/>
            <person name="Osipova E."/>
            <person name="Leigh N.D."/>
            <person name="Simon A."/>
            <person name="Yun M.H."/>
        </authorList>
    </citation>
    <scope>NUCLEOTIDE SEQUENCE</scope>
    <source>
        <strain evidence="2">20211129_DDA</strain>
        <tissue evidence="2">Liver</tissue>
    </source>
</reference>